<organism evidence="1 2">
    <name type="scientific">Bacillus taeanensis</name>
    <dbReference type="NCBI Taxonomy" id="273032"/>
    <lineage>
        <taxon>Bacteria</taxon>
        <taxon>Bacillati</taxon>
        <taxon>Bacillota</taxon>
        <taxon>Bacilli</taxon>
        <taxon>Bacillales</taxon>
        <taxon>Bacillaceae</taxon>
        <taxon>Bacillus</taxon>
    </lineage>
</organism>
<dbReference type="AlphaFoldDB" id="A0A366Y418"/>
<accession>A0A366Y418</accession>
<name>A0A366Y418_9BACI</name>
<dbReference type="RefSeq" id="WP_113804409.1">
    <property type="nucleotide sequence ID" value="NZ_QOCW01000002.1"/>
</dbReference>
<protein>
    <submittedName>
        <fullName evidence="1">Uncharacterized protein</fullName>
    </submittedName>
</protein>
<dbReference type="Proteomes" id="UP000253314">
    <property type="component" value="Unassembled WGS sequence"/>
</dbReference>
<sequence length="129" mass="15054">MNSKIQAFYSKVKQAVEETAHKVKDKAGVYKQRETVTIAEVSEMIQHHSESRVKKRTMLGLTYRFYKLTLENITFEMETKGAFNEELLCLSIYTEDAILLTYRSYENKRNKHEPISANHLAAVVKRNDH</sequence>
<gene>
    <name evidence="1" type="ORF">DS031_02740</name>
</gene>
<evidence type="ECO:0000313" key="2">
    <source>
        <dbReference type="Proteomes" id="UP000253314"/>
    </source>
</evidence>
<evidence type="ECO:0000313" key="1">
    <source>
        <dbReference type="EMBL" id="RBW70931.1"/>
    </source>
</evidence>
<proteinExistence type="predicted"/>
<reference evidence="1 2" key="1">
    <citation type="submission" date="2018-07" db="EMBL/GenBank/DDBJ databases">
        <title>Lottiidibacillus patelloidae gen. nov., sp. nov., isolated from the intestinal tract of a marine limpet and the reclassification of B. taeanensis BH030017T, B. algicola KMM 3737T and B. hwajinpoensis SW-72T as genus Lottiidibacillus.</title>
        <authorList>
            <person name="Liu R."/>
            <person name="Huang Z."/>
        </authorList>
    </citation>
    <scope>NUCLEOTIDE SEQUENCE [LARGE SCALE GENOMIC DNA]</scope>
    <source>
        <strain evidence="1 2">BH030017</strain>
    </source>
</reference>
<dbReference type="EMBL" id="QOCW01000002">
    <property type="protein sequence ID" value="RBW70931.1"/>
    <property type="molecule type" value="Genomic_DNA"/>
</dbReference>
<keyword evidence="2" id="KW-1185">Reference proteome</keyword>
<dbReference type="OrthoDB" id="2970246at2"/>
<comment type="caution">
    <text evidence="1">The sequence shown here is derived from an EMBL/GenBank/DDBJ whole genome shotgun (WGS) entry which is preliminary data.</text>
</comment>